<protein>
    <submittedName>
        <fullName evidence="2">Uncharacterized protein</fullName>
    </submittedName>
</protein>
<reference evidence="2" key="1">
    <citation type="thesis" date="2021" institute="BYU ScholarsArchive" country="Provo, UT, USA">
        <title>Applications of and Algorithms for Genome Assembly and Genomic Analyses with an Emphasis on Marine Teleosts.</title>
        <authorList>
            <person name="Pickett B.D."/>
        </authorList>
    </citation>
    <scope>NUCLEOTIDE SEQUENCE</scope>
    <source>
        <strain evidence="2">HI-2016</strain>
    </source>
</reference>
<dbReference type="AlphaFoldDB" id="A0A8T2MQE2"/>
<evidence type="ECO:0000313" key="3">
    <source>
        <dbReference type="Proteomes" id="UP000824540"/>
    </source>
</evidence>
<keyword evidence="3" id="KW-1185">Reference proteome</keyword>
<accession>A0A8T2MQE2</accession>
<evidence type="ECO:0000313" key="2">
    <source>
        <dbReference type="EMBL" id="KAG9327938.1"/>
    </source>
</evidence>
<gene>
    <name evidence="2" type="ORF">JZ751_017218</name>
</gene>
<proteinExistence type="predicted"/>
<evidence type="ECO:0000256" key="1">
    <source>
        <dbReference type="SAM" id="MobiDB-lite"/>
    </source>
</evidence>
<feature type="compositionally biased region" description="Basic and acidic residues" evidence="1">
    <location>
        <begin position="48"/>
        <end position="62"/>
    </location>
</feature>
<dbReference type="EMBL" id="JAFBMS010002938">
    <property type="protein sequence ID" value="KAG9327938.1"/>
    <property type="molecule type" value="Genomic_DNA"/>
</dbReference>
<comment type="caution">
    <text evidence="2">The sequence shown here is derived from an EMBL/GenBank/DDBJ whole genome shotgun (WGS) entry which is preliminary data.</text>
</comment>
<name>A0A8T2MQE2_9TELE</name>
<organism evidence="2 3">
    <name type="scientific">Albula glossodonta</name>
    <name type="common">roundjaw bonefish</name>
    <dbReference type="NCBI Taxonomy" id="121402"/>
    <lineage>
        <taxon>Eukaryota</taxon>
        <taxon>Metazoa</taxon>
        <taxon>Chordata</taxon>
        <taxon>Craniata</taxon>
        <taxon>Vertebrata</taxon>
        <taxon>Euteleostomi</taxon>
        <taxon>Actinopterygii</taxon>
        <taxon>Neopterygii</taxon>
        <taxon>Teleostei</taxon>
        <taxon>Albuliformes</taxon>
        <taxon>Albulidae</taxon>
        <taxon>Albula</taxon>
    </lineage>
</organism>
<feature type="region of interest" description="Disordered" evidence="1">
    <location>
        <begin position="39"/>
        <end position="62"/>
    </location>
</feature>
<sequence>MSSQLMYVKYFNLFPRFKFLPLRSLPPHSVSLHPFCLSPSYKSCRNPSPERREKQRERQKER</sequence>
<dbReference type="Proteomes" id="UP000824540">
    <property type="component" value="Unassembled WGS sequence"/>
</dbReference>